<proteinExistence type="predicted"/>
<evidence type="ECO:0000313" key="2">
    <source>
        <dbReference type="Proteomes" id="UP001064048"/>
    </source>
</evidence>
<protein>
    <submittedName>
        <fullName evidence="1">Uncharacterized protein</fullName>
    </submittedName>
</protein>
<reference evidence="1 2" key="1">
    <citation type="journal article" date="2022" name="Genome Biol. Evol.">
        <title>The Spruce Budworm Genome: Reconstructing the Evolutionary History of Antifreeze Proteins.</title>
        <authorList>
            <person name="Beliveau C."/>
            <person name="Gagne P."/>
            <person name="Picq S."/>
            <person name="Vernygora O."/>
            <person name="Keeling C.I."/>
            <person name="Pinkney K."/>
            <person name="Doucet D."/>
            <person name="Wen F."/>
            <person name="Johnston J.S."/>
            <person name="Maaroufi H."/>
            <person name="Boyle B."/>
            <person name="Laroche J."/>
            <person name="Dewar K."/>
            <person name="Juretic N."/>
            <person name="Blackburn G."/>
            <person name="Nisole A."/>
            <person name="Brunet B."/>
            <person name="Brandao M."/>
            <person name="Lumley L."/>
            <person name="Duan J."/>
            <person name="Quan G."/>
            <person name="Lucarotti C.J."/>
            <person name="Roe A.D."/>
            <person name="Sperling F.A.H."/>
            <person name="Levesque R.C."/>
            <person name="Cusson M."/>
        </authorList>
    </citation>
    <scope>NUCLEOTIDE SEQUENCE [LARGE SCALE GENOMIC DNA]</scope>
    <source>
        <strain evidence="1">Glfc:IPQL:Cfum</strain>
    </source>
</reference>
<comment type="caution">
    <text evidence="1">The sequence shown here is derived from an EMBL/GenBank/DDBJ whole genome shotgun (WGS) entry which is preliminary data.</text>
</comment>
<gene>
    <name evidence="1" type="ORF">MSG28_003318</name>
</gene>
<evidence type="ECO:0000313" key="1">
    <source>
        <dbReference type="EMBL" id="KAI8434811.1"/>
    </source>
</evidence>
<dbReference type="EMBL" id="CM046105">
    <property type="protein sequence ID" value="KAI8434811.1"/>
    <property type="molecule type" value="Genomic_DNA"/>
</dbReference>
<name>A0ACC0KF25_CHOFU</name>
<dbReference type="Proteomes" id="UP001064048">
    <property type="component" value="Chromosome 5"/>
</dbReference>
<accession>A0ACC0KF25</accession>
<sequence>MSTVSMQNGQVLQGCIPCLAGNLAAKPFPKNGGKRATKPLELVHSDVCGPLRVSSLSGANYIVTFTDDFTRKSFAYVMKNKSEVCNRFIEFKNFVEKQTDACDTSNDEDSSAECPAGGAGVEPVWSPCVGSAGGEAEVGSSSSSRPIRSTRSVPPKRYTDYDLSLLAQDLLLDEPQTYKEAISSLNSEEWAKCDASGSFQQLKARLVARGFTQKEEVDYKDTFSPVVRHSTMKLLFNLANEYNLNIDHIDVNTAFLNGSLNEVIYMEQPQGFSDNNNKDKSKRQRTPTAPENCEEFNAIREQRVSVSTVQRRLRNYGQKGRIAAKKPLLRSQNKDMRLKWAQKHKNWTSEQWSKTSSICLTTSRRTNDKAMRDANSEARWRIGYGDWGCFAGDKVGDLLMLARGHGAHTRTNTARRAAVPAPRQLLRMSLWDFYDYMLQHHCKLCCGLVSEVSATDVSLSLHWLKKRRAARTHYLYFHLVLIEK</sequence>
<organism evidence="1 2">
    <name type="scientific">Choristoneura fumiferana</name>
    <name type="common">Spruce budworm moth</name>
    <name type="synonym">Archips fumiferana</name>
    <dbReference type="NCBI Taxonomy" id="7141"/>
    <lineage>
        <taxon>Eukaryota</taxon>
        <taxon>Metazoa</taxon>
        <taxon>Ecdysozoa</taxon>
        <taxon>Arthropoda</taxon>
        <taxon>Hexapoda</taxon>
        <taxon>Insecta</taxon>
        <taxon>Pterygota</taxon>
        <taxon>Neoptera</taxon>
        <taxon>Endopterygota</taxon>
        <taxon>Lepidoptera</taxon>
        <taxon>Glossata</taxon>
        <taxon>Ditrysia</taxon>
        <taxon>Tortricoidea</taxon>
        <taxon>Tortricidae</taxon>
        <taxon>Tortricinae</taxon>
        <taxon>Choristoneura</taxon>
    </lineage>
</organism>
<keyword evidence="2" id="KW-1185">Reference proteome</keyword>